<dbReference type="InterPro" id="IPR011766">
    <property type="entry name" value="TPP_enzyme_TPP-bd"/>
</dbReference>
<comment type="pathway">
    <text evidence="1">Amino-acid biosynthesis; L-isoleucine biosynthesis; L-isoleucine from 2-oxobutanoate: step 1/4.</text>
</comment>
<name>A0A1X0XJA6_MYCSI</name>
<dbReference type="GeneID" id="66600172"/>
<dbReference type="InterPro" id="IPR012000">
    <property type="entry name" value="Thiamin_PyroP_enz_cen_dom"/>
</dbReference>
<gene>
    <name evidence="15" type="ORF">B5M45_29615</name>
</gene>
<dbReference type="Proteomes" id="UP000193040">
    <property type="component" value="Unassembled WGS sequence"/>
</dbReference>
<dbReference type="CDD" id="cd07035">
    <property type="entry name" value="TPP_PYR_POX_like"/>
    <property type="match status" value="1"/>
</dbReference>
<dbReference type="EC" id="2.2.1.6" evidence="4"/>
<dbReference type="CDD" id="cd02002">
    <property type="entry name" value="TPP_BFDC"/>
    <property type="match status" value="1"/>
</dbReference>
<dbReference type="GO" id="GO:0003984">
    <property type="term" value="F:acetolactate synthase activity"/>
    <property type="evidence" value="ECO:0007669"/>
    <property type="project" value="UniProtKB-EC"/>
</dbReference>
<evidence type="ECO:0000256" key="3">
    <source>
        <dbReference type="ARBA" id="ARBA00007812"/>
    </source>
</evidence>
<sequence length="530" mass="56907">MPTVRQRTYDMLRAHGVTTFFGNPGFTELPFLTDFPADFTYYLGLQEAAVVSMADGYAGVTGMPVVVNLHNAPGVGNAMGNLKTAFHNKTPLIITCGQQRRDMCLYEPGFYNRDARDLPKPYVKWSYEPQRAQDIPAAFQRAIHIACQEPQGPVFLVLPVDDWEREADPLPLVIRRVSTRVAPDPQALASAAGRIAAARNPCLIAGAAIDRAGAWDEMVALAEKLRAAVYGAPAASRAAFPENHRLFRGALVFDRELLRHWLEDHDLLVVVGAAVFDFDMGGMGPVLPEDSDLLLFTDDPEEAARAPAGDAVLGNVKLALTTLAQAVPETTATWPQTTPNMPTPATGDPIQPHALFALLEELRPKDGAVVLEASSHASAMHMRMPITVPQGFFYAGVGGIGNGLPTAVGVQLAQPDRRVICATGDGAMLYTLQALWTAAQHQARIVVVVLDNAGYAVLKESGDYLGVGHDQPGLDTPGVDLVKLAEGFGVPGIRVEQYAGLRSAFEQALAADGPMLLSVRVDPTLRPLLS</sequence>
<protein>
    <recommendedName>
        <fullName evidence="4">acetolactate synthase</fullName>
        <ecNumber evidence="4">2.2.1.6</ecNumber>
    </recommendedName>
</protein>
<evidence type="ECO:0000256" key="10">
    <source>
        <dbReference type="ARBA" id="ARBA00048670"/>
    </source>
</evidence>
<evidence type="ECO:0000259" key="13">
    <source>
        <dbReference type="Pfam" id="PF02775"/>
    </source>
</evidence>
<dbReference type="Gene3D" id="3.40.50.1220">
    <property type="entry name" value="TPP-binding domain"/>
    <property type="match status" value="1"/>
</dbReference>
<dbReference type="RefSeq" id="WP_075545907.1">
    <property type="nucleotide sequence ID" value="NZ_MZZM01000042.1"/>
</dbReference>
<dbReference type="UniPathway" id="UPA00049">
    <property type="reaction ID" value="UER00059"/>
</dbReference>
<dbReference type="GO" id="GO:0009097">
    <property type="term" value="P:isoleucine biosynthetic process"/>
    <property type="evidence" value="ECO:0007669"/>
    <property type="project" value="UniProtKB-UniPathway"/>
</dbReference>
<keyword evidence="16" id="KW-1185">Reference proteome</keyword>
<dbReference type="Pfam" id="PF00205">
    <property type="entry name" value="TPP_enzyme_M"/>
    <property type="match status" value="1"/>
</dbReference>
<evidence type="ECO:0000313" key="15">
    <source>
        <dbReference type="EMBL" id="ORJ52974.1"/>
    </source>
</evidence>
<dbReference type="NCBIfam" id="NF005485">
    <property type="entry name" value="PRK07092.1"/>
    <property type="match status" value="1"/>
</dbReference>
<feature type="domain" description="Thiamine pyrophosphate enzyme N-terminal TPP-binding" evidence="14">
    <location>
        <begin position="3"/>
        <end position="103"/>
    </location>
</feature>
<comment type="caution">
    <text evidence="15">The sequence shown here is derived from an EMBL/GenBank/DDBJ whole genome shotgun (WGS) entry which is preliminary data.</text>
</comment>
<keyword evidence="7" id="KW-0274">FAD</keyword>
<dbReference type="EMBL" id="MZZM01000042">
    <property type="protein sequence ID" value="ORJ52974.1"/>
    <property type="molecule type" value="Genomic_DNA"/>
</dbReference>
<accession>A0A1X0XJA6</accession>
<keyword evidence="5" id="KW-0028">Amino-acid biosynthesis</keyword>
<dbReference type="AlphaFoldDB" id="A0A1X0XJA6"/>
<proteinExistence type="inferred from homology"/>
<comment type="catalytic activity">
    <reaction evidence="10">
        <text>2 pyruvate + H(+) = (2S)-2-acetolactate + CO2</text>
        <dbReference type="Rhea" id="RHEA:25249"/>
        <dbReference type="ChEBI" id="CHEBI:15361"/>
        <dbReference type="ChEBI" id="CHEBI:15378"/>
        <dbReference type="ChEBI" id="CHEBI:16526"/>
        <dbReference type="ChEBI" id="CHEBI:58476"/>
        <dbReference type="EC" id="2.2.1.6"/>
    </reaction>
</comment>
<dbReference type="Gene3D" id="3.40.50.970">
    <property type="match status" value="2"/>
</dbReference>
<dbReference type="InterPro" id="IPR012001">
    <property type="entry name" value="Thiamin_PyroP_enz_TPP-bd_dom"/>
</dbReference>
<dbReference type="GO" id="GO:0030976">
    <property type="term" value="F:thiamine pyrophosphate binding"/>
    <property type="evidence" value="ECO:0007669"/>
    <property type="project" value="InterPro"/>
</dbReference>
<dbReference type="GO" id="GO:0000287">
    <property type="term" value="F:magnesium ion binding"/>
    <property type="evidence" value="ECO:0007669"/>
    <property type="project" value="InterPro"/>
</dbReference>
<evidence type="ECO:0000256" key="2">
    <source>
        <dbReference type="ARBA" id="ARBA00005025"/>
    </source>
</evidence>
<evidence type="ECO:0000256" key="11">
    <source>
        <dbReference type="RuleBase" id="RU362132"/>
    </source>
</evidence>
<comment type="similarity">
    <text evidence="3 11">Belongs to the TPP enzyme family.</text>
</comment>
<keyword evidence="9" id="KW-0100">Branched-chain amino acid biosynthesis</keyword>
<dbReference type="InterPro" id="IPR045229">
    <property type="entry name" value="TPP_enz"/>
</dbReference>
<evidence type="ECO:0000259" key="12">
    <source>
        <dbReference type="Pfam" id="PF00205"/>
    </source>
</evidence>
<dbReference type="GO" id="GO:0050660">
    <property type="term" value="F:flavin adenine dinucleotide binding"/>
    <property type="evidence" value="ECO:0007669"/>
    <property type="project" value="TreeGrafter"/>
</dbReference>
<evidence type="ECO:0000256" key="8">
    <source>
        <dbReference type="ARBA" id="ARBA00023052"/>
    </source>
</evidence>
<keyword evidence="8 11" id="KW-0786">Thiamine pyrophosphate</keyword>
<dbReference type="PANTHER" id="PTHR18968:SF133">
    <property type="entry name" value="BENZOYLFORMATE DECARBOXYLASE"/>
    <property type="match status" value="1"/>
</dbReference>
<evidence type="ECO:0000256" key="7">
    <source>
        <dbReference type="ARBA" id="ARBA00022827"/>
    </source>
</evidence>
<dbReference type="PANTHER" id="PTHR18968">
    <property type="entry name" value="THIAMINE PYROPHOSPHATE ENZYMES"/>
    <property type="match status" value="1"/>
</dbReference>
<evidence type="ECO:0000313" key="16">
    <source>
        <dbReference type="Proteomes" id="UP000193040"/>
    </source>
</evidence>
<dbReference type="Pfam" id="PF02775">
    <property type="entry name" value="TPP_enzyme_C"/>
    <property type="match status" value="1"/>
</dbReference>
<evidence type="ECO:0000256" key="4">
    <source>
        <dbReference type="ARBA" id="ARBA00013145"/>
    </source>
</evidence>
<evidence type="ECO:0000256" key="9">
    <source>
        <dbReference type="ARBA" id="ARBA00023304"/>
    </source>
</evidence>
<evidence type="ECO:0000256" key="6">
    <source>
        <dbReference type="ARBA" id="ARBA00022630"/>
    </source>
</evidence>
<dbReference type="InterPro" id="IPR029061">
    <property type="entry name" value="THDP-binding"/>
</dbReference>
<keyword evidence="6" id="KW-0285">Flavoprotein</keyword>
<dbReference type="Pfam" id="PF02776">
    <property type="entry name" value="TPP_enzyme_N"/>
    <property type="match status" value="1"/>
</dbReference>
<feature type="domain" description="Thiamine pyrophosphate enzyme TPP-binding" evidence="13">
    <location>
        <begin position="377"/>
        <end position="519"/>
    </location>
</feature>
<organism evidence="15 16">
    <name type="scientific">Mycobacterium simiae</name>
    <name type="common">Mycobacterium habana</name>
    <dbReference type="NCBI Taxonomy" id="1784"/>
    <lineage>
        <taxon>Bacteria</taxon>
        <taxon>Bacillati</taxon>
        <taxon>Actinomycetota</taxon>
        <taxon>Actinomycetes</taxon>
        <taxon>Mycobacteriales</taxon>
        <taxon>Mycobacteriaceae</taxon>
        <taxon>Mycobacterium</taxon>
        <taxon>Mycobacterium simiae complex</taxon>
    </lineage>
</organism>
<comment type="pathway">
    <text evidence="2">Amino-acid biosynthesis; L-valine biosynthesis; L-valine from pyruvate: step 1/4.</text>
</comment>
<dbReference type="InterPro" id="IPR029035">
    <property type="entry name" value="DHS-like_NAD/FAD-binding_dom"/>
</dbReference>
<dbReference type="SUPFAM" id="SSF52518">
    <property type="entry name" value="Thiamin diphosphate-binding fold (THDP-binding)"/>
    <property type="match status" value="2"/>
</dbReference>
<reference evidence="15 16" key="1">
    <citation type="submission" date="2017-03" db="EMBL/GenBank/DDBJ databases">
        <title>Genomic insights into Mycobacterium simiae human colonization.</title>
        <authorList>
            <person name="Steffani J.L."/>
            <person name="Brunck M.E."/>
            <person name="Cruz E."/>
            <person name="Montiel R."/>
            <person name="Barona F."/>
        </authorList>
    </citation>
    <scope>NUCLEOTIDE SEQUENCE [LARGE SCALE GENOMIC DNA]</scope>
    <source>
        <strain evidence="15 16">MsiGto</strain>
    </source>
</reference>
<feature type="domain" description="Thiamine pyrophosphate enzyme central" evidence="12">
    <location>
        <begin position="189"/>
        <end position="323"/>
    </location>
</feature>
<dbReference type="SUPFAM" id="SSF52467">
    <property type="entry name" value="DHS-like NAD/FAD-binding domain"/>
    <property type="match status" value="1"/>
</dbReference>
<evidence type="ECO:0000259" key="14">
    <source>
        <dbReference type="Pfam" id="PF02776"/>
    </source>
</evidence>
<evidence type="ECO:0000256" key="5">
    <source>
        <dbReference type="ARBA" id="ARBA00022605"/>
    </source>
</evidence>
<dbReference type="UniPathway" id="UPA00047">
    <property type="reaction ID" value="UER00055"/>
</dbReference>
<dbReference type="GO" id="GO:0009099">
    <property type="term" value="P:L-valine biosynthetic process"/>
    <property type="evidence" value="ECO:0007669"/>
    <property type="project" value="UniProtKB-UniPathway"/>
</dbReference>
<evidence type="ECO:0000256" key="1">
    <source>
        <dbReference type="ARBA" id="ARBA00004974"/>
    </source>
</evidence>